<dbReference type="EMBL" id="FJUX01000062">
    <property type="protein sequence ID" value="CZT03437.1"/>
    <property type="molecule type" value="Genomic_DNA"/>
</dbReference>
<evidence type="ECO:0000313" key="2">
    <source>
        <dbReference type="Proteomes" id="UP000178912"/>
    </source>
</evidence>
<dbReference type="Proteomes" id="UP000178912">
    <property type="component" value="Unassembled WGS sequence"/>
</dbReference>
<keyword evidence="2" id="KW-1185">Reference proteome</keyword>
<proteinExistence type="predicted"/>
<reference evidence="2" key="1">
    <citation type="submission" date="2016-03" db="EMBL/GenBank/DDBJ databases">
        <authorList>
            <person name="Guldener U."/>
        </authorList>
    </citation>
    <scope>NUCLEOTIDE SEQUENCE [LARGE SCALE GENOMIC DNA]</scope>
    <source>
        <strain evidence="2">04CH-RAC-A.6.1</strain>
    </source>
</reference>
<name>A0A1E1KYV5_9HELO</name>
<gene>
    <name evidence="1" type="ORF">RAG0_10187</name>
</gene>
<organism evidence="1 2">
    <name type="scientific">Rhynchosporium agropyri</name>
    <dbReference type="NCBI Taxonomy" id="914238"/>
    <lineage>
        <taxon>Eukaryota</taxon>
        <taxon>Fungi</taxon>
        <taxon>Dikarya</taxon>
        <taxon>Ascomycota</taxon>
        <taxon>Pezizomycotina</taxon>
        <taxon>Leotiomycetes</taxon>
        <taxon>Helotiales</taxon>
        <taxon>Ploettnerulaceae</taxon>
        <taxon>Rhynchosporium</taxon>
    </lineage>
</organism>
<accession>A0A1E1KYV5</accession>
<sequence length="186" mass="20115">MKKVSQRVKQTKDESVRLDRVSVCHHVMSTEHISDDGDANAMAIQASQLAHILVRCKSACLQVHAAIRLVSGNVKMGDDLAIDRADKEKPAGSRPALIARSVSELSTARCLSAVASLNLLAAGHRSLGKELASVQDTDGLLLRYQERSVLFVLMRNPGNLGTSRSEGPSLAYDVDDREATLYCTVC</sequence>
<protein>
    <submittedName>
        <fullName evidence="1">Uncharacterized protein</fullName>
    </submittedName>
</protein>
<dbReference type="AlphaFoldDB" id="A0A1E1KYV5"/>
<evidence type="ECO:0000313" key="1">
    <source>
        <dbReference type="EMBL" id="CZT03437.1"/>
    </source>
</evidence>